<dbReference type="PANTHER" id="PTHR11941">
    <property type="entry name" value="ENOYL-COA HYDRATASE-RELATED"/>
    <property type="match status" value="1"/>
</dbReference>
<dbReference type="PROSITE" id="PS00166">
    <property type="entry name" value="ENOYL_COA_HYDRATASE"/>
    <property type="match status" value="1"/>
</dbReference>
<dbReference type="Proteomes" id="UP000189670">
    <property type="component" value="Unassembled WGS sequence"/>
</dbReference>
<comment type="similarity">
    <text evidence="1 3">Belongs to the enoyl-CoA hydratase/isomerase family.</text>
</comment>
<comment type="caution">
    <text evidence="4">The sequence shown here is derived from an EMBL/GenBank/DDBJ whole genome shotgun (WGS) entry which is preliminary data.</text>
</comment>
<dbReference type="CDD" id="cd06558">
    <property type="entry name" value="crotonase-like"/>
    <property type="match status" value="1"/>
</dbReference>
<evidence type="ECO:0000256" key="2">
    <source>
        <dbReference type="ARBA" id="ARBA00023239"/>
    </source>
</evidence>
<name>A0A1V1PAP8_9BACT</name>
<dbReference type="FunFam" id="3.90.226.10:FF:000009">
    <property type="entry name" value="Carnitinyl-CoA dehydratase"/>
    <property type="match status" value="1"/>
</dbReference>
<evidence type="ECO:0000313" key="5">
    <source>
        <dbReference type="Proteomes" id="UP000189670"/>
    </source>
</evidence>
<dbReference type="Pfam" id="PF00378">
    <property type="entry name" value="ECH_1"/>
    <property type="match status" value="1"/>
</dbReference>
<evidence type="ECO:0000256" key="1">
    <source>
        <dbReference type="ARBA" id="ARBA00005254"/>
    </source>
</evidence>
<dbReference type="Gene3D" id="3.90.226.10">
    <property type="entry name" value="2-enoyl-CoA Hydratase, Chain A, domain 1"/>
    <property type="match status" value="1"/>
</dbReference>
<dbReference type="InterPro" id="IPR018376">
    <property type="entry name" value="Enoyl-CoA_hyd/isom_CS"/>
</dbReference>
<dbReference type="InterPro" id="IPR014748">
    <property type="entry name" value="Enoyl-CoA_hydra_C"/>
</dbReference>
<gene>
    <name evidence="4" type="ORF">OMM_02082</name>
</gene>
<organism evidence="4 5">
    <name type="scientific">Candidatus Magnetoglobus multicellularis str. Araruama</name>
    <dbReference type="NCBI Taxonomy" id="890399"/>
    <lineage>
        <taxon>Bacteria</taxon>
        <taxon>Pseudomonadati</taxon>
        <taxon>Thermodesulfobacteriota</taxon>
        <taxon>Desulfobacteria</taxon>
        <taxon>Desulfobacterales</taxon>
        <taxon>Desulfobacteraceae</taxon>
        <taxon>Candidatus Magnetoglobus</taxon>
    </lineage>
</organism>
<dbReference type="FunFam" id="1.10.12.10:FF:000001">
    <property type="entry name" value="Probable enoyl-CoA hydratase, mitochondrial"/>
    <property type="match status" value="1"/>
</dbReference>
<proteinExistence type="inferred from homology"/>
<dbReference type="EMBL" id="ATBP01000201">
    <property type="protein sequence ID" value="ETR71957.1"/>
    <property type="molecule type" value="Genomic_DNA"/>
</dbReference>
<dbReference type="GO" id="GO:0016836">
    <property type="term" value="F:hydro-lyase activity"/>
    <property type="evidence" value="ECO:0007669"/>
    <property type="project" value="UniProtKB-ARBA"/>
</dbReference>
<dbReference type="InterPro" id="IPR029045">
    <property type="entry name" value="ClpP/crotonase-like_dom_sf"/>
</dbReference>
<dbReference type="Gene3D" id="1.10.12.10">
    <property type="entry name" value="Lyase 2-enoyl-coa Hydratase, Chain A, domain 2"/>
    <property type="match status" value="1"/>
</dbReference>
<keyword evidence="2" id="KW-0456">Lyase</keyword>
<dbReference type="GO" id="GO:0006635">
    <property type="term" value="P:fatty acid beta-oxidation"/>
    <property type="evidence" value="ECO:0007669"/>
    <property type="project" value="TreeGrafter"/>
</dbReference>
<sequence>MSYENIIYELSDDIGTITFNRPKALNALNDALLNEFSSALDNVASDEDIRVLVLTGSGEKSFVAGADIKEIAQCTPLTGRRLSKKGQEIFSKLESLSIPVIAAVNGFALGGGCEIALACDFIYASEKAKFGLPEITLGLIPGYGGTQRLARLVGKNIAREMVFTGKMISASEAKEIGLVNKICPPEGLMESVMETAKNIASKGRFSLEAAKRVINSGFEVDLVNGCKIESDAFGLCMASVDAKEGTNAFMEKRAAKFEGKLV</sequence>
<evidence type="ECO:0000313" key="4">
    <source>
        <dbReference type="EMBL" id="ETR71957.1"/>
    </source>
</evidence>
<dbReference type="SUPFAM" id="SSF52096">
    <property type="entry name" value="ClpP/crotonase"/>
    <property type="match status" value="1"/>
</dbReference>
<dbReference type="InterPro" id="IPR001753">
    <property type="entry name" value="Enoyl-CoA_hydra/iso"/>
</dbReference>
<reference evidence="5" key="1">
    <citation type="submission" date="2012-11" db="EMBL/GenBank/DDBJ databases">
        <authorList>
            <person name="Lucero-Rivera Y.E."/>
            <person name="Tovar-Ramirez D."/>
        </authorList>
    </citation>
    <scope>NUCLEOTIDE SEQUENCE [LARGE SCALE GENOMIC DNA]</scope>
    <source>
        <strain evidence="5">Araruama</strain>
    </source>
</reference>
<protein>
    <submittedName>
        <fullName evidence="4">3-hydroxybutyryl-CoA dehydratase</fullName>
    </submittedName>
</protein>
<accession>A0A1V1PAP8</accession>
<dbReference type="PANTHER" id="PTHR11941:SF54">
    <property type="entry name" value="ENOYL-COA HYDRATASE, MITOCHONDRIAL"/>
    <property type="match status" value="1"/>
</dbReference>
<evidence type="ECO:0000256" key="3">
    <source>
        <dbReference type="RuleBase" id="RU003707"/>
    </source>
</evidence>
<dbReference type="AlphaFoldDB" id="A0A1V1PAP8"/>